<accession>A0ABS5TDI0</accession>
<keyword evidence="3" id="KW-1003">Cell membrane</keyword>
<dbReference type="Proteomes" id="UP001197247">
    <property type="component" value="Unassembled WGS sequence"/>
</dbReference>
<dbReference type="PANTHER" id="PTHR30151">
    <property type="entry name" value="ALKANE SULFONATE ABC TRANSPORTER-RELATED, MEMBRANE SUBUNIT"/>
    <property type="match status" value="1"/>
</dbReference>
<evidence type="ECO:0000256" key="3">
    <source>
        <dbReference type="ARBA" id="ARBA00022475"/>
    </source>
</evidence>
<proteinExistence type="inferred from homology"/>
<evidence type="ECO:0000256" key="1">
    <source>
        <dbReference type="ARBA" id="ARBA00004651"/>
    </source>
</evidence>
<dbReference type="EMBL" id="JAHBAY010000003">
    <property type="protein sequence ID" value="MBT0769145.1"/>
    <property type="molecule type" value="Genomic_DNA"/>
</dbReference>
<dbReference type="Pfam" id="PF00528">
    <property type="entry name" value="BPD_transp_1"/>
    <property type="match status" value="1"/>
</dbReference>
<feature type="transmembrane region" description="Helical" evidence="7">
    <location>
        <begin position="12"/>
        <end position="32"/>
    </location>
</feature>
<dbReference type="PANTHER" id="PTHR30151:SF0">
    <property type="entry name" value="ABC TRANSPORTER PERMEASE PROTEIN MJ0413-RELATED"/>
    <property type="match status" value="1"/>
</dbReference>
<feature type="transmembrane region" description="Helical" evidence="7">
    <location>
        <begin position="110"/>
        <end position="132"/>
    </location>
</feature>
<evidence type="ECO:0000256" key="4">
    <source>
        <dbReference type="ARBA" id="ARBA00022692"/>
    </source>
</evidence>
<protein>
    <submittedName>
        <fullName evidence="9">ABC transporter permease subunit</fullName>
    </submittedName>
</protein>
<feature type="transmembrane region" description="Helical" evidence="7">
    <location>
        <begin position="181"/>
        <end position="205"/>
    </location>
</feature>
<dbReference type="PROSITE" id="PS50928">
    <property type="entry name" value="ABC_TM1"/>
    <property type="match status" value="1"/>
</dbReference>
<evidence type="ECO:0000313" key="9">
    <source>
        <dbReference type="EMBL" id="MBT0769145.1"/>
    </source>
</evidence>
<evidence type="ECO:0000256" key="5">
    <source>
        <dbReference type="ARBA" id="ARBA00022989"/>
    </source>
</evidence>
<dbReference type="Gene3D" id="1.10.3720.10">
    <property type="entry name" value="MetI-like"/>
    <property type="match status" value="1"/>
</dbReference>
<name>A0ABS5TDI0_9ACTN</name>
<comment type="similarity">
    <text evidence="7">Belongs to the binding-protein-dependent transport system permease family.</text>
</comment>
<dbReference type="CDD" id="cd06261">
    <property type="entry name" value="TM_PBP2"/>
    <property type="match status" value="1"/>
</dbReference>
<evidence type="ECO:0000256" key="2">
    <source>
        <dbReference type="ARBA" id="ARBA00022448"/>
    </source>
</evidence>
<keyword evidence="10" id="KW-1185">Reference proteome</keyword>
<sequence length="264" mass="27377">MKRAGGAASPVFWAAIGVLGFWGLWELVALGVGNDAVLPGPRVVLWEFEHSAGGDRGLEFLGIEHSDYPVNLAWTVGTATAAWLIGSALGVPAGLAAARRQWLRDVTEPVLFVFGAVPVLVVAPLLLVWFGAGPLSKLVLVAFYCFVVVALVAQSAALNLPPATEEYAAALGLGPRARSRAVLLPSAFPAIVAVLRLALATGISLEASAELLGSRVGVGRLVAVRAQQGNVASVLALSITLGLVALALDTTIRVAVAPALRWRE</sequence>
<keyword evidence="4 7" id="KW-0812">Transmembrane</keyword>
<keyword evidence="6 7" id="KW-0472">Membrane</keyword>
<evidence type="ECO:0000313" key="10">
    <source>
        <dbReference type="Proteomes" id="UP001197247"/>
    </source>
</evidence>
<feature type="transmembrane region" description="Helical" evidence="7">
    <location>
        <begin position="231"/>
        <end position="256"/>
    </location>
</feature>
<keyword evidence="5 7" id="KW-1133">Transmembrane helix</keyword>
<dbReference type="RefSeq" id="WP_214155431.1">
    <property type="nucleotide sequence ID" value="NZ_JAHBAY010000003.1"/>
</dbReference>
<dbReference type="InterPro" id="IPR035906">
    <property type="entry name" value="MetI-like_sf"/>
</dbReference>
<keyword evidence="2 7" id="KW-0813">Transport</keyword>
<evidence type="ECO:0000259" key="8">
    <source>
        <dbReference type="PROSITE" id="PS50928"/>
    </source>
</evidence>
<dbReference type="InterPro" id="IPR000515">
    <property type="entry name" value="MetI-like"/>
</dbReference>
<comment type="subcellular location">
    <subcellularLocation>
        <location evidence="1 7">Cell membrane</location>
        <topology evidence="1 7">Multi-pass membrane protein</topology>
    </subcellularLocation>
</comment>
<reference evidence="9 10" key="1">
    <citation type="submission" date="2021-05" db="EMBL/GenBank/DDBJ databases">
        <title>Kineosporia and Streptomyces sp. nov. two new marine actinobacteria isolated from Coral.</title>
        <authorList>
            <person name="Buangrab K."/>
            <person name="Sutthacheep M."/>
            <person name="Yeemin T."/>
            <person name="Harunari E."/>
            <person name="Igarashi Y."/>
            <person name="Kanchanasin P."/>
            <person name="Tanasupawat S."/>
            <person name="Phongsopitanun W."/>
        </authorList>
    </citation>
    <scope>NUCLEOTIDE SEQUENCE [LARGE SCALE GENOMIC DNA]</scope>
    <source>
        <strain evidence="9 10">J2-2</strain>
    </source>
</reference>
<feature type="transmembrane region" description="Helical" evidence="7">
    <location>
        <begin position="138"/>
        <end position="160"/>
    </location>
</feature>
<feature type="transmembrane region" description="Helical" evidence="7">
    <location>
        <begin position="72"/>
        <end position="98"/>
    </location>
</feature>
<gene>
    <name evidence="9" type="ORF">KIH74_09460</name>
</gene>
<feature type="domain" description="ABC transmembrane type-1" evidence="8">
    <location>
        <begin position="72"/>
        <end position="252"/>
    </location>
</feature>
<comment type="caution">
    <text evidence="9">The sequence shown here is derived from an EMBL/GenBank/DDBJ whole genome shotgun (WGS) entry which is preliminary data.</text>
</comment>
<organism evidence="9 10">
    <name type="scientific">Kineosporia corallincola</name>
    <dbReference type="NCBI Taxonomy" id="2835133"/>
    <lineage>
        <taxon>Bacteria</taxon>
        <taxon>Bacillati</taxon>
        <taxon>Actinomycetota</taxon>
        <taxon>Actinomycetes</taxon>
        <taxon>Kineosporiales</taxon>
        <taxon>Kineosporiaceae</taxon>
        <taxon>Kineosporia</taxon>
    </lineage>
</organism>
<evidence type="ECO:0000256" key="6">
    <source>
        <dbReference type="ARBA" id="ARBA00023136"/>
    </source>
</evidence>
<evidence type="ECO:0000256" key="7">
    <source>
        <dbReference type="RuleBase" id="RU363032"/>
    </source>
</evidence>
<dbReference type="SUPFAM" id="SSF161098">
    <property type="entry name" value="MetI-like"/>
    <property type="match status" value="1"/>
</dbReference>